<accession>A0A239NND3</accession>
<dbReference type="AlphaFoldDB" id="A0A239NND3"/>
<name>A0A239NND3_9ACTN</name>
<dbReference type="SUPFAM" id="SSF51735">
    <property type="entry name" value="NAD(P)-binding Rossmann-fold domains"/>
    <property type="match status" value="1"/>
</dbReference>
<reference evidence="1 2" key="1">
    <citation type="submission" date="2017-06" db="EMBL/GenBank/DDBJ databases">
        <authorList>
            <person name="Kim H.J."/>
            <person name="Triplett B.A."/>
        </authorList>
    </citation>
    <scope>NUCLEOTIDE SEQUENCE [LARGE SCALE GENOMIC DNA]</scope>
    <source>
        <strain evidence="1 2">CGMCC 4.5593</strain>
    </source>
</reference>
<proteinExistence type="predicted"/>
<organism evidence="1 2">
    <name type="scientific">Asanoa hainanensis</name>
    <dbReference type="NCBI Taxonomy" id="560556"/>
    <lineage>
        <taxon>Bacteria</taxon>
        <taxon>Bacillati</taxon>
        <taxon>Actinomycetota</taxon>
        <taxon>Actinomycetes</taxon>
        <taxon>Micromonosporales</taxon>
        <taxon>Micromonosporaceae</taxon>
        <taxon>Asanoa</taxon>
    </lineage>
</organism>
<evidence type="ECO:0000313" key="2">
    <source>
        <dbReference type="Proteomes" id="UP000198362"/>
    </source>
</evidence>
<sequence length="101" mass="10388">MRAAAPGGVDAALDGAGGAALDISLDLVADRRRILTLVDHGRAADLGIRVTPPLRSAARLAELVGAGLRIHVRATYPLSEAADAHRDVEPGHGRGKVVITV</sequence>
<evidence type="ECO:0000313" key="1">
    <source>
        <dbReference type="EMBL" id="SNT55904.1"/>
    </source>
</evidence>
<dbReference type="Pfam" id="PF13602">
    <property type="entry name" value="ADH_zinc_N_2"/>
    <property type="match status" value="1"/>
</dbReference>
<dbReference type="Proteomes" id="UP000198362">
    <property type="component" value="Unassembled WGS sequence"/>
</dbReference>
<dbReference type="Gene3D" id="3.90.180.10">
    <property type="entry name" value="Medium-chain alcohol dehydrogenases, catalytic domain"/>
    <property type="match status" value="1"/>
</dbReference>
<dbReference type="EMBL" id="FZPH01000009">
    <property type="protein sequence ID" value="SNT55904.1"/>
    <property type="molecule type" value="Genomic_DNA"/>
</dbReference>
<protein>
    <submittedName>
        <fullName evidence="1">Zinc-binding dehydrogenase</fullName>
    </submittedName>
</protein>
<gene>
    <name evidence="1" type="ORF">SAMN05421812_109289</name>
</gene>
<dbReference type="Gene3D" id="3.40.50.720">
    <property type="entry name" value="NAD(P)-binding Rossmann-like Domain"/>
    <property type="match status" value="1"/>
</dbReference>
<dbReference type="InterPro" id="IPR036291">
    <property type="entry name" value="NAD(P)-bd_dom_sf"/>
</dbReference>
<keyword evidence="2" id="KW-1185">Reference proteome</keyword>